<reference evidence="1 2" key="1">
    <citation type="journal article" date="2012" name="BMC Genomics">
        <title>Complete genome sequence of Saccharothrix espanaensis DSM 44229T and comparison to the other completely sequenced Pseudonocardiaceae.</title>
        <authorList>
            <person name="Strobel T."/>
            <person name="Al-Dilaimi A."/>
            <person name="Blom J."/>
            <person name="Gessner A."/>
            <person name="Kalinowski J."/>
            <person name="Luzhetska M."/>
            <person name="Puhler A."/>
            <person name="Szczepanowski R."/>
            <person name="Bechthold A."/>
            <person name="Ruckert C."/>
        </authorList>
    </citation>
    <scope>NUCLEOTIDE SEQUENCE [LARGE SCALE GENOMIC DNA]</scope>
    <source>
        <strain evidence="2">ATCC 51144 / DSM 44229 / JCM 9112 / NBRC 15066 / NRRL 15764</strain>
    </source>
</reference>
<name>K0K5N8_SACES</name>
<dbReference type="KEGG" id="sesp:BN6_49030"/>
<dbReference type="RefSeq" id="WP_015102286.1">
    <property type="nucleotide sequence ID" value="NC_019673.1"/>
</dbReference>
<protein>
    <recommendedName>
        <fullName evidence="3">Tetratricopeptide repeat protein</fullName>
    </recommendedName>
</protein>
<evidence type="ECO:0000313" key="1">
    <source>
        <dbReference type="EMBL" id="CCH32174.1"/>
    </source>
</evidence>
<accession>K0K5N8</accession>
<dbReference type="Proteomes" id="UP000006281">
    <property type="component" value="Chromosome"/>
</dbReference>
<dbReference type="HOGENOM" id="CLU_868476_0_0_11"/>
<proteinExistence type="predicted"/>
<dbReference type="STRING" id="1179773.BN6_49030"/>
<keyword evidence="2" id="KW-1185">Reference proteome</keyword>
<gene>
    <name evidence="1" type="ordered locus">BN6_49030</name>
</gene>
<dbReference type="SUPFAM" id="SSF48452">
    <property type="entry name" value="TPR-like"/>
    <property type="match status" value="1"/>
</dbReference>
<dbReference type="BioCyc" id="SESP1179773:BN6_RS23710-MONOMER"/>
<dbReference type="InterPro" id="IPR011990">
    <property type="entry name" value="TPR-like_helical_dom_sf"/>
</dbReference>
<dbReference type="AlphaFoldDB" id="K0K5N8"/>
<evidence type="ECO:0000313" key="2">
    <source>
        <dbReference type="Proteomes" id="UP000006281"/>
    </source>
</evidence>
<dbReference type="EMBL" id="HE804045">
    <property type="protein sequence ID" value="CCH32174.1"/>
    <property type="molecule type" value="Genomic_DNA"/>
</dbReference>
<sequence>MSATPPVAAGLVRLANQALEAGDPSTAAERLVEAADVHGSTDPRGRAVLLSQAAVLFRLADRADDAATAARTAWDTTADVGTRRAAAVELSEVARSSGDPDTAAAWLYRALPSADPVGRARILVKLANLEAAAGRFTAAVRAGEEAAGALEGTGHAGEAVRVRLELGGALLAAGDPARATFVVEQCLAAARARDDAAALAEGHLVAMAIALRRGDDVRAGAAAASARAEALRAGSAVPYLAAAAAQARLAETAGDRVGAYGSLAVAWVTLGDLVGREAGRAMVEPLLLDLRQGWGAGAFDQARSAYEDRRRAAREGRPSR</sequence>
<organism evidence="1 2">
    <name type="scientific">Saccharothrix espanaensis (strain ATCC 51144 / DSM 44229 / JCM 9112 / NBRC 15066 / NRRL 15764)</name>
    <dbReference type="NCBI Taxonomy" id="1179773"/>
    <lineage>
        <taxon>Bacteria</taxon>
        <taxon>Bacillati</taxon>
        <taxon>Actinomycetota</taxon>
        <taxon>Actinomycetes</taxon>
        <taxon>Pseudonocardiales</taxon>
        <taxon>Pseudonocardiaceae</taxon>
        <taxon>Saccharothrix</taxon>
    </lineage>
</organism>
<evidence type="ECO:0008006" key="3">
    <source>
        <dbReference type="Google" id="ProtNLM"/>
    </source>
</evidence>
<dbReference type="PATRIC" id="fig|1179773.3.peg.4918"/>
<dbReference type="Gene3D" id="1.25.40.10">
    <property type="entry name" value="Tetratricopeptide repeat domain"/>
    <property type="match status" value="1"/>
</dbReference>